<comment type="function">
    <text evidence="1">The phosphoenolpyruvate-dependent sugar phosphotransferase system (sugar PTS), a major carbohydrate active transport system, catalyzes the phosphorylation of incoming sugar substrates concomitantly with their translocation across the cell membrane. The enzyme II CmtAB PTS system is involved in D-mannitol transport.</text>
</comment>
<evidence type="ECO:0000256" key="5">
    <source>
        <dbReference type="ARBA" id="ARBA00022597"/>
    </source>
</evidence>
<keyword evidence="8" id="KW-0418">Kinase</keyword>
<dbReference type="InterPro" id="IPR016152">
    <property type="entry name" value="PTrfase/Anion_transptr"/>
</dbReference>
<reference evidence="13 14" key="1">
    <citation type="submission" date="2016-12" db="EMBL/GenBank/DDBJ databases">
        <title>The draft genome sequence of Actinophytocola xinjiangensis.</title>
        <authorList>
            <person name="Wang W."/>
            <person name="Yuan L."/>
        </authorList>
    </citation>
    <scope>NUCLEOTIDE SEQUENCE [LARGE SCALE GENOMIC DNA]</scope>
    <source>
        <strain evidence="13 14">CGMCC 4.4663</strain>
    </source>
</reference>
<comment type="caution">
    <text evidence="13">The sequence shown here is derived from an EMBL/GenBank/DDBJ whole genome shotgun (WGS) entry which is preliminary data.</text>
</comment>
<dbReference type="GO" id="GO:0090563">
    <property type="term" value="F:protein-phosphocysteine-sugar phosphotransferase activity"/>
    <property type="evidence" value="ECO:0007669"/>
    <property type="project" value="TreeGrafter"/>
</dbReference>
<feature type="domain" description="PTS EIIA type-2" evidence="12">
    <location>
        <begin position="5"/>
        <end position="144"/>
    </location>
</feature>
<accession>A0A7Z1AVG2</accession>
<evidence type="ECO:0000259" key="12">
    <source>
        <dbReference type="PROSITE" id="PS51094"/>
    </source>
</evidence>
<protein>
    <recommendedName>
        <fullName evidence="2">Mannitol-specific phosphotransferase enzyme IIA component</fullName>
    </recommendedName>
    <alternativeName>
        <fullName evidence="10">EIIA</fullName>
    </alternativeName>
    <alternativeName>
        <fullName evidence="11">EIII</fullName>
    </alternativeName>
    <alternativeName>
        <fullName evidence="9">PTS system mannitol-specific EIIA component</fullName>
    </alternativeName>
</protein>
<dbReference type="GO" id="GO:0005886">
    <property type="term" value="C:plasma membrane"/>
    <property type="evidence" value="ECO:0007669"/>
    <property type="project" value="TreeGrafter"/>
</dbReference>
<keyword evidence="14" id="KW-1185">Reference proteome</keyword>
<keyword evidence="3" id="KW-0813">Transport</keyword>
<keyword evidence="6" id="KW-0808">Transferase</keyword>
<evidence type="ECO:0000256" key="8">
    <source>
        <dbReference type="ARBA" id="ARBA00022777"/>
    </source>
</evidence>
<evidence type="ECO:0000256" key="1">
    <source>
        <dbReference type="ARBA" id="ARBA00002434"/>
    </source>
</evidence>
<dbReference type="InterPro" id="IPR050893">
    <property type="entry name" value="Sugar_PTS"/>
</dbReference>
<name>A0A7Z1AVG2_9PSEU</name>
<dbReference type="SUPFAM" id="SSF55804">
    <property type="entry name" value="Phoshotransferase/anion transport protein"/>
    <property type="match status" value="1"/>
</dbReference>
<evidence type="ECO:0000313" key="13">
    <source>
        <dbReference type="EMBL" id="OLF05641.1"/>
    </source>
</evidence>
<dbReference type="CDD" id="cd00211">
    <property type="entry name" value="PTS_IIA_fru"/>
    <property type="match status" value="1"/>
</dbReference>
<evidence type="ECO:0000256" key="6">
    <source>
        <dbReference type="ARBA" id="ARBA00022679"/>
    </source>
</evidence>
<dbReference type="RefSeq" id="WP_075137509.1">
    <property type="nucleotide sequence ID" value="NZ_MSIF01000027.1"/>
</dbReference>
<evidence type="ECO:0000256" key="2">
    <source>
        <dbReference type="ARBA" id="ARBA00014783"/>
    </source>
</evidence>
<dbReference type="InterPro" id="IPR002178">
    <property type="entry name" value="PTS_EIIA_type-2_dom"/>
</dbReference>
<evidence type="ECO:0000256" key="11">
    <source>
        <dbReference type="ARBA" id="ARBA00030962"/>
    </source>
</evidence>
<dbReference type="EMBL" id="MSIF01000027">
    <property type="protein sequence ID" value="OLF05641.1"/>
    <property type="molecule type" value="Genomic_DNA"/>
</dbReference>
<keyword evidence="7" id="KW-0598">Phosphotransferase system</keyword>
<proteinExistence type="predicted"/>
<organism evidence="13 14">
    <name type="scientific">Actinophytocola xinjiangensis</name>
    <dbReference type="NCBI Taxonomy" id="485602"/>
    <lineage>
        <taxon>Bacteria</taxon>
        <taxon>Bacillati</taxon>
        <taxon>Actinomycetota</taxon>
        <taxon>Actinomycetes</taxon>
        <taxon>Pseudonocardiales</taxon>
        <taxon>Pseudonocardiaceae</taxon>
    </lineage>
</organism>
<dbReference type="Proteomes" id="UP000185696">
    <property type="component" value="Unassembled WGS sequence"/>
</dbReference>
<gene>
    <name evidence="13" type="ORF">BLA60_35440</name>
</gene>
<dbReference type="GO" id="GO:0016301">
    <property type="term" value="F:kinase activity"/>
    <property type="evidence" value="ECO:0007669"/>
    <property type="project" value="UniProtKB-KW"/>
</dbReference>
<sequence>MAESGVLSLEAIRLGRRATDKWDAVRQSGALLDELGAVEPGYADSMLDRERSVSTYIGEGVAIPHGTDASRALVRRTTLGVLQFPDGVDWDGQRVTICVAIAAKGDEHVSVLSALAQILMEPAQAERLRSSEDPGEVHALLATIGKGIEG</sequence>
<dbReference type="AlphaFoldDB" id="A0A7Z1AVG2"/>
<evidence type="ECO:0000256" key="9">
    <source>
        <dbReference type="ARBA" id="ARBA00029908"/>
    </source>
</evidence>
<dbReference type="Gene3D" id="3.40.930.10">
    <property type="entry name" value="Mannitol-specific EII, Chain A"/>
    <property type="match status" value="1"/>
</dbReference>
<dbReference type="OrthoDB" id="1640042at2"/>
<dbReference type="Pfam" id="PF00359">
    <property type="entry name" value="PTS_EIIA_2"/>
    <property type="match status" value="1"/>
</dbReference>
<evidence type="ECO:0000313" key="14">
    <source>
        <dbReference type="Proteomes" id="UP000185696"/>
    </source>
</evidence>
<dbReference type="PANTHER" id="PTHR30181">
    <property type="entry name" value="MANNITOL PERMEASE IIC COMPONENT"/>
    <property type="match status" value="1"/>
</dbReference>
<evidence type="ECO:0000256" key="10">
    <source>
        <dbReference type="ARBA" id="ARBA00030956"/>
    </source>
</evidence>
<keyword evidence="5 13" id="KW-0762">Sugar transport</keyword>
<evidence type="ECO:0000256" key="4">
    <source>
        <dbReference type="ARBA" id="ARBA00022553"/>
    </source>
</evidence>
<dbReference type="PROSITE" id="PS00372">
    <property type="entry name" value="PTS_EIIA_TYPE_2_HIS"/>
    <property type="match status" value="1"/>
</dbReference>
<keyword evidence="4" id="KW-0597">Phosphoprotein</keyword>
<dbReference type="GO" id="GO:0009401">
    <property type="term" value="P:phosphoenolpyruvate-dependent sugar phosphotransferase system"/>
    <property type="evidence" value="ECO:0007669"/>
    <property type="project" value="UniProtKB-KW"/>
</dbReference>
<dbReference type="PROSITE" id="PS51094">
    <property type="entry name" value="PTS_EIIA_TYPE_2"/>
    <property type="match status" value="1"/>
</dbReference>
<evidence type="ECO:0000256" key="3">
    <source>
        <dbReference type="ARBA" id="ARBA00022448"/>
    </source>
</evidence>
<dbReference type="PANTHER" id="PTHR30181:SF2">
    <property type="entry name" value="PTS SYSTEM MANNITOL-SPECIFIC EIICBA COMPONENT"/>
    <property type="match status" value="1"/>
</dbReference>
<evidence type="ECO:0000256" key="7">
    <source>
        <dbReference type="ARBA" id="ARBA00022683"/>
    </source>
</evidence>